<evidence type="ECO:0000259" key="4">
    <source>
        <dbReference type="Pfam" id="PF00149"/>
    </source>
</evidence>
<accession>A0A4V1AW48</accession>
<keyword evidence="3" id="KW-0812">Transmembrane</keyword>
<dbReference type="SUPFAM" id="SSF56300">
    <property type="entry name" value="Metallo-dependent phosphatases"/>
    <property type="match status" value="1"/>
</dbReference>
<dbReference type="GO" id="GO:0008758">
    <property type="term" value="F:UDP-2,3-diacylglucosamine hydrolase activity"/>
    <property type="evidence" value="ECO:0007669"/>
    <property type="project" value="TreeGrafter"/>
</dbReference>
<dbReference type="OrthoDB" id="9780884at2"/>
<keyword evidence="2" id="KW-0378">Hydrolase</keyword>
<evidence type="ECO:0000256" key="2">
    <source>
        <dbReference type="ARBA" id="ARBA00022801"/>
    </source>
</evidence>
<gene>
    <name evidence="5" type="ORF">E3U44_13335</name>
</gene>
<dbReference type="InterPro" id="IPR004843">
    <property type="entry name" value="Calcineurin-like_PHP"/>
</dbReference>
<feature type="transmembrane region" description="Helical" evidence="3">
    <location>
        <begin position="54"/>
        <end position="70"/>
    </location>
</feature>
<dbReference type="CDD" id="cd07385">
    <property type="entry name" value="MPP_YkuE_C"/>
    <property type="match status" value="1"/>
</dbReference>
<dbReference type="GO" id="GO:0046872">
    <property type="term" value="F:metal ion binding"/>
    <property type="evidence" value="ECO:0007669"/>
    <property type="project" value="UniProtKB-KW"/>
</dbReference>
<dbReference type="EMBL" id="CP038033">
    <property type="protein sequence ID" value="QBQ55385.1"/>
    <property type="molecule type" value="Genomic_DNA"/>
</dbReference>
<dbReference type="GO" id="GO:0016020">
    <property type="term" value="C:membrane"/>
    <property type="evidence" value="ECO:0007669"/>
    <property type="project" value="GOC"/>
</dbReference>
<keyword evidence="1" id="KW-0479">Metal-binding</keyword>
<dbReference type="Gene3D" id="3.60.21.10">
    <property type="match status" value="1"/>
</dbReference>
<dbReference type="PANTHER" id="PTHR31302">
    <property type="entry name" value="TRANSMEMBRANE PROTEIN WITH METALLOPHOSPHOESTERASE DOMAIN-RELATED"/>
    <property type="match status" value="1"/>
</dbReference>
<keyword evidence="6" id="KW-1185">Reference proteome</keyword>
<keyword evidence="3" id="KW-0472">Membrane</keyword>
<dbReference type="InterPro" id="IPR029052">
    <property type="entry name" value="Metallo-depent_PP-like"/>
</dbReference>
<dbReference type="AlphaFoldDB" id="A0A4V1AW48"/>
<sequence>MPPYSQNSISNRPPMPRSLMRWIVRSIFPAYLGLHIYAYVQLTTAWEPSLGKRILFGTWLVLMVLSLFFIRRLEMSEYRRLAATTAWMSYTWMGFIFLFFFASLSTQFFIFITEAVAAPQYFGSRTALIEPIDITLALSIGLSIYALWRGAWPKLVRVSLSSHHLPSGACLRLIQISDLHLGIVPTPLRLKRIVALIKAASPDLVVSTGDFTDLRTDQPYSGLSDLAALKAPLGKYAVIGNHECYAGLPRSEQVLQQAGFTVLRQRWVNLGGFIQLAGVDDPVAVGGRPHLEEEALHNADPENFTVLLKHRPELEPSMVDRIDLQLSGHTHDGQIFPFTLLPRLIYPVRPGLTRFGRAALYLSRGTGTWGPPMRFPFAPEVTLFEIKRKE</sequence>
<protein>
    <submittedName>
        <fullName evidence="5">Metallophosphoesterase</fullName>
    </submittedName>
</protein>
<feature type="transmembrane region" description="Helical" evidence="3">
    <location>
        <begin position="132"/>
        <end position="148"/>
    </location>
</feature>
<dbReference type="PANTHER" id="PTHR31302:SF31">
    <property type="entry name" value="PHOSPHODIESTERASE YAEI"/>
    <property type="match status" value="1"/>
</dbReference>
<evidence type="ECO:0000256" key="1">
    <source>
        <dbReference type="ARBA" id="ARBA00022723"/>
    </source>
</evidence>
<feature type="domain" description="Calcineurin-like phosphoesterase" evidence="4">
    <location>
        <begin position="171"/>
        <end position="332"/>
    </location>
</feature>
<evidence type="ECO:0000313" key="6">
    <source>
        <dbReference type="Proteomes" id="UP000294325"/>
    </source>
</evidence>
<dbReference type="KEGG" id="nwr:E3U44_13335"/>
<evidence type="ECO:0000313" key="5">
    <source>
        <dbReference type="EMBL" id="QBQ55385.1"/>
    </source>
</evidence>
<dbReference type="Pfam" id="PF00149">
    <property type="entry name" value="Metallophos"/>
    <property type="match status" value="1"/>
</dbReference>
<name>A0A4V1AW48_9GAMM</name>
<reference evidence="5 6" key="1">
    <citation type="submission" date="2019-03" db="EMBL/GenBank/DDBJ databases">
        <title>The genome sequence of Nitrosococcus wardiae strain D1FHST reveals the archetypal metabolic capacity of ammonia-oxidizing Gammaproteobacteria.</title>
        <authorList>
            <person name="Wang L."/>
            <person name="Lim C.K."/>
            <person name="Hanson T.E."/>
            <person name="Dang H."/>
            <person name="Klotz M.G."/>
        </authorList>
    </citation>
    <scope>NUCLEOTIDE SEQUENCE [LARGE SCALE GENOMIC DNA]</scope>
    <source>
        <strain evidence="5 6">D1FHS</strain>
    </source>
</reference>
<dbReference type="GO" id="GO:0009245">
    <property type="term" value="P:lipid A biosynthetic process"/>
    <property type="evidence" value="ECO:0007669"/>
    <property type="project" value="TreeGrafter"/>
</dbReference>
<dbReference type="Proteomes" id="UP000294325">
    <property type="component" value="Chromosome"/>
</dbReference>
<organism evidence="5 6">
    <name type="scientific">Nitrosococcus wardiae</name>
    <dbReference type="NCBI Taxonomy" id="1814290"/>
    <lineage>
        <taxon>Bacteria</taxon>
        <taxon>Pseudomonadati</taxon>
        <taxon>Pseudomonadota</taxon>
        <taxon>Gammaproteobacteria</taxon>
        <taxon>Chromatiales</taxon>
        <taxon>Chromatiaceae</taxon>
        <taxon>Nitrosococcus</taxon>
    </lineage>
</organism>
<proteinExistence type="predicted"/>
<evidence type="ECO:0000256" key="3">
    <source>
        <dbReference type="SAM" id="Phobius"/>
    </source>
</evidence>
<feature type="transmembrane region" description="Helical" evidence="3">
    <location>
        <begin position="22"/>
        <end position="42"/>
    </location>
</feature>
<dbReference type="InterPro" id="IPR051158">
    <property type="entry name" value="Metallophosphoesterase_sf"/>
</dbReference>
<feature type="transmembrane region" description="Helical" evidence="3">
    <location>
        <begin position="90"/>
        <end position="112"/>
    </location>
</feature>
<keyword evidence="3" id="KW-1133">Transmembrane helix</keyword>